<dbReference type="AlphaFoldDB" id="A0A917MVD9"/>
<evidence type="ECO:0000313" key="1">
    <source>
        <dbReference type="EMBL" id="GGH65958.1"/>
    </source>
</evidence>
<dbReference type="InterPro" id="IPR046297">
    <property type="entry name" value="DUF6334"/>
</dbReference>
<name>A0A917MVD9_9BACT</name>
<dbReference type="Proteomes" id="UP000627292">
    <property type="component" value="Unassembled WGS sequence"/>
</dbReference>
<dbReference type="Pfam" id="PF19860">
    <property type="entry name" value="DUF6334"/>
    <property type="match status" value="1"/>
</dbReference>
<proteinExistence type="predicted"/>
<reference evidence="1" key="2">
    <citation type="submission" date="2020-09" db="EMBL/GenBank/DDBJ databases">
        <authorList>
            <person name="Sun Q."/>
            <person name="Zhou Y."/>
        </authorList>
    </citation>
    <scope>NUCLEOTIDE SEQUENCE</scope>
    <source>
        <strain evidence="1">CGMCC 1.15290</strain>
    </source>
</reference>
<gene>
    <name evidence="1" type="ORF">GCM10011379_19630</name>
</gene>
<dbReference type="EMBL" id="BMIB01000002">
    <property type="protein sequence ID" value="GGH65958.1"/>
    <property type="molecule type" value="Genomic_DNA"/>
</dbReference>
<reference evidence="1" key="1">
    <citation type="journal article" date="2014" name="Int. J. Syst. Evol. Microbiol.">
        <title>Complete genome sequence of Corynebacterium casei LMG S-19264T (=DSM 44701T), isolated from a smear-ripened cheese.</title>
        <authorList>
            <consortium name="US DOE Joint Genome Institute (JGI-PGF)"/>
            <person name="Walter F."/>
            <person name="Albersmeier A."/>
            <person name="Kalinowski J."/>
            <person name="Ruckert C."/>
        </authorList>
    </citation>
    <scope>NUCLEOTIDE SEQUENCE</scope>
    <source>
        <strain evidence="1">CGMCC 1.15290</strain>
    </source>
</reference>
<protein>
    <submittedName>
        <fullName evidence="1">Uncharacterized protein</fullName>
    </submittedName>
</protein>
<sequence>MMQEIRDRLDGEIVRAVHIERCEYDDEVDDPPHFVERMVLETDNVAVEVTVDADTDELIVQCGEKGGFDLKPNAQSHRFPELLDKYIIGVWFAVNQKGYFDLFALGVDEFLPNVIISCQASSLYIRLAGAAIK</sequence>
<organism evidence="1 2">
    <name type="scientific">Filimonas zeae</name>
    <dbReference type="NCBI Taxonomy" id="1737353"/>
    <lineage>
        <taxon>Bacteria</taxon>
        <taxon>Pseudomonadati</taxon>
        <taxon>Bacteroidota</taxon>
        <taxon>Chitinophagia</taxon>
        <taxon>Chitinophagales</taxon>
        <taxon>Chitinophagaceae</taxon>
        <taxon>Filimonas</taxon>
    </lineage>
</organism>
<accession>A0A917MVD9</accession>
<comment type="caution">
    <text evidence="1">The sequence shown here is derived from an EMBL/GenBank/DDBJ whole genome shotgun (WGS) entry which is preliminary data.</text>
</comment>
<keyword evidence="2" id="KW-1185">Reference proteome</keyword>
<evidence type="ECO:0000313" key="2">
    <source>
        <dbReference type="Proteomes" id="UP000627292"/>
    </source>
</evidence>
<dbReference type="RefSeq" id="WP_188951856.1">
    <property type="nucleotide sequence ID" value="NZ_BMIB01000002.1"/>
</dbReference>